<evidence type="ECO:0000256" key="1">
    <source>
        <dbReference type="ARBA" id="ARBA00005562"/>
    </source>
</evidence>
<comment type="subcellular location">
    <subcellularLocation>
        <location evidence="3">Nucleus</location>
    </subcellularLocation>
</comment>
<dbReference type="PRINTS" id="PR00454">
    <property type="entry name" value="ETSDOMAIN"/>
</dbReference>
<dbReference type="InterPro" id="IPR036388">
    <property type="entry name" value="WH-like_DNA-bd_sf"/>
</dbReference>
<dbReference type="PROSITE" id="PS51433">
    <property type="entry name" value="PNT"/>
    <property type="match status" value="1"/>
</dbReference>
<dbReference type="Pfam" id="PF02198">
    <property type="entry name" value="SAM_PNT"/>
    <property type="match status" value="1"/>
</dbReference>
<dbReference type="InterPro" id="IPR003118">
    <property type="entry name" value="Pointed_dom"/>
</dbReference>
<dbReference type="InterPro" id="IPR013761">
    <property type="entry name" value="SAM/pointed_sf"/>
</dbReference>
<keyword evidence="6" id="KW-1185">Reference proteome</keyword>
<dbReference type="PANTHER" id="PTHR11849:SF182">
    <property type="entry name" value="SAM POINTED DOMAIN-CONTAINING ETS TRANSCRIPTION FACTOR"/>
    <property type="match status" value="1"/>
</dbReference>
<evidence type="ECO:0000313" key="6">
    <source>
        <dbReference type="Proteomes" id="UP000036681"/>
    </source>
</evidence>
<dbReference type="SMART" id="SM00251">
    <property type="entry name" value="SAM_PNT"/>
    <property type="match status" value="1"/>
</dbReference>
<dbReference type="AlphaFoldDB" id="A0A9J2PED2"/>
<dbReference type="InterPro" id="IPR036390">
    <property type="entry name" value="WH_DNA-bd_sf"/>
</dbReference>
<feature type="domain" description="PNT" evidence="5">
    <location>
        <begin position="267"/>
        <end position="349"/>
    </location>
</feature>
<keyword evidence="3" id="KW-0539">Nucleus</keyword>
<dbReference type="WBParaSite" id="ALUE_0000800601-mRNA-1">
    <property type="protein sequence ID" value="ALUE_0000800601-mRNA-1"/>
    <property type="gene ID" value="ALUE_0000800601"/>
</dbReference>
<dbReference type="PROSITE" id="PS50061">
    <property type="entry name" value="ETS_DOMAIN_3"/>
    <property type="match status" value="1"/>
</dbReference>
<dbReference type="InterPro" id="IPR046328">
    <property type="entry name" value="ETS_fam"/>
</dbReference>
<accession>A0A9J2PED2</accession>
<dbReference type="InterPro" id="IPR000418">
    <property type="entry name" value="Ets_dom"/>
</dbReference>
<dbReference type="PANTHER" id="PTHR11849">
    <property type="entry name" value="ETS"/>
    <property type="match status" value="1"/>
</dbReference>
<evidence type="ECO:0000313" key="7">
    <source>
        <dbReference type="WBParaSite" id="ALUE_0000800601-mRNA-1"/>
    </source>
</evidence>
<evidence type="ECO:0000256" key="2">
    <source>
        <dbReference type="ARBA" id="ARBA00023125"/>
    </source>
</evidence>
<name>A0A9J2PED2_ASCLU</name>
<sequence>MLEPKELKRSNRGLRSSRYQNGTHILRALSSTTIGALSSLIDTLASTMLTNGGTLEDYRWNSLSPSPLSENDEEEEYCRAIKIEHPFEVDDESFFRNSPSTGVTHQMQKRPTPCTTIPLASCATAAASLSSAFCKRSNGFTKSNCTLMCTALGMYENEEIFLDVMVREELAYSKSNLIEGDELLGVLQFYALCLAMRDLVKGSLASENVFEDGSPISTPLSIVKAEQTQQSGNDCSRPIESSLTNSSVTSCNDAAQMDIYRDLILRHLIQDISTTCSKLALPTDPYVWTAEHSGRWISDMCMQFQLPPPRELFLAGRVLLAMSQEEFMARAPEGGDTLHAQLQLWKTGSCIRALEYVLIAFESYTQQNNGTTQNNQGVTQNSARLAADWPSPSSPTLNTAANADRLGSAQDYLNNFNPSTADVAPSMSYYSANNSESSDNLSSLATLRMLLLGFFFVNQIDGKACLNCTVENMLLTSSRSASILYSDNYQALQQDGAILSTIHQQSFFATSHSQNAGILHSPSDSDMSSNASSMNDGNSTDGIGVEGRSMSAPHFPRHSGTVHLWHFIRELLDHPKQYSSCVRWVDREEGTFKIESSHHLARFWGQRKNRAQMNYDKLSRSLRQYYKKGIIQKPEKKQRLVYKFLPPYNL</sequence>
<dbReference type="Gene3D" id="1.10.150.50">
    <property type="entry name" value="Transcription Factor, Ets-1"/>
    <property type="match status" value="1"/>
</dbReference>
<dbReference type="FunFam" id="1.10.10.10:FF:000996">
    <property type="entry name" value="Predicted protein"/>
    <property type="match status" value="1"/>
</dbReference>
<keyword evidence="2 3" id="KW-0238">DNA-binding</keyword>
<reference evidence="7" key="1">
    <citation type="submission" date="2023-03" db="UniProtKB">
        <authorList>
            <consortium name="WormBaseParasite"/>
        </authorList>
    </citation>
    <scope>IDENTIFICATION</scope>
</reference>
<dbReference type="SMART" id="SM00413">
    <property type="entry name" value="ETS"/>
    <property type="match status" value="1"/>
</dbReference>
<dbReference type="GO" id="GO:0005634">
    <property type="term" value="C:nucleus"/>
    <property type="evidence" value="ECO:0007669"/>
    <property type="project" value="UniProtKB-SubCell"/>
</dbReference>
<dbReference type="PROSITE" id="PS00346">
    <property type="entry name" value="ETS_DOMAIN_2"/>
    <property type="match status" value="1"/>
</dbReference>
<evidence type="ECO:0000259" key="4">
    <source>
        <dbReference type="PROSITE" id="PS50061"/>
    </source>
</evidence>
<dbReference type="Pfam" id="PF00178">
    <property type="entry name" value="Ets"/>
    <property type="match status" value="1"/>
</dbReference>
<evidence type="ECO:0000256" key="3">
    <source>
        <dbReference type="RuleBase" id="RU004019"/>
    </source>
</evidence>
<dbReference type="GO" id="GO:0043565">
    <property type="term" value="F:sequence-specific DNA binding"/>
    <property type="evidence" value="ECO:0007669"/>
    <property type="project" value="InterPro"/>
</dbReference>
<feature type="domain" description="ETS" evidence="4">
    <location>
        <begin position="562"/>
        <end position="645"/>
    </location>
</feature>
<comment type="similarity">
    <text evidence="1 3">Belongs to the ETS family.</text>
</comment>
<dbReference type="SUPFAM" id="SSF46785">
    <property type="entry name" value="Winged helix' DNA-binding domain"/>
    <property type="match status" value="1"/>
</dbReference>
<dbReference type="Gene3D" id="1.10.10.10">
    <property type="entry name" value="Winged helix-like DNA-binding domain superfamily/Winged helix DNA-binding domain"/>
    <property type="match status" value="1"/>
</dbReference>
<dbReference type="SUPFAM" id="SSF47769">
    <property type="entry name" value="SAM/Pointed domain"/>
    <property type="match status" value="1"/>
</dbReference>
<proteinExistence type="inferred from homology"/>
<dbReference type="Proteomes" id="UP000036681">
    <property type="component" value="Unplaced"/>
</dbReference>
<protein>
    <submittedName>
        <fullName evidence="7">ETS domain-containing protein</fullName>
    </submittedName>
</protein>
<organism evidence="6 7">
    <name type="scientific">Ascaris lumbricoides</name>
    <name type="common">Giant roundworm</name>
    <dbReference type="NCBI Taxonomy" id="6252"/>
    <lineage>
        <taxon>Eukaryota</taxon>
        <taxon>Metazoa</taxon>
        <taxon>Ecdysozoa</taxon>
        <taxon>Nematoda</taxon>
        <taxon>Chromadorea</taxon>
        <taxon>Rhabditida</taxon>
        <taxon>Spirurina</taxon>
        <taxon>Ascaridomorpha</taxon>
        <taxon>Ascaridoidea</taxon>
        <taxon>Ascarididae</taxon>
        <taxon>Ascaris</taxon>
    </lineage>
</organism>
<dbReference type="GO" id="GO:0030154">
    <property type="term" value="P:cell differentiation"/>
    <property type="evidence" value="ECO:0007669"/>
    <property type="project" value="TreeGrafter"/>
</dbReference>
<dbReference type="GO" id="GO:0000981">
    <property type="term" value="F:DNA-binding transcription factor activity, RNA polymerase II-specific"/>
    <property type="evidence" value="ECO:0007669"/>
    <property type="project" value="TreeGrafter"/>
</dbReference>
<evidence type="ECO:0000259" key="5">
    <source>
        <dbReference type="PROSITE" id="PS51433"/>
    </source>
</evidence>